<dbReference type="AlphaFoldDB" id="A0A506UEA7"/>
<dbReference type="OrthoDB" id="6183232at2"/>
<protein>
    <recommendedName>
        <fullName evidence="9">TRAP transporter small permease protein</fullName>
    </recommendedName>
</protein>
<evidence type="ECO:0000256" key="4">
    <source>
        <dbReference type="ARBA" id="ARBA00022519"/>
    </source>
</evidence>
<dbReference type="GO" id="GO:0015740">
    <property type="term" value="P:C4-dicarboxylate transport"/>
    <property type="evidence" value="ECO:0007669"/>
    <property type="project" value="TreeGrafter"/>
</dbReference>
<dbReference type="GO" id="GO:0005886">
    <property type="term" value="C:plasma membrane"/>
    <property type="evidence" value="ECO:0007669"/>
    <property type="project" value="UniProtKB-SubCell"/>
</dbReference>
<sequence length="166" mass="17288">MSAQKPLAKPLIGLRFLVLRVLPAVCGGLLLAMVVVTVVDVVGRYLFNAPLPGAFELTQVLLADLVLAGLPITTLRGGHVEVDILASSWSERSARIFGAFGAGVSALVLFALGCTVAAHGYSLFEDGAVTNDLNFPVWPAAALGALTFVVSGLIVLLPHDLIGRTD</sequence>
<evidence type="ECO:0000256" key="9">
    <source>
        <dbReference type="RuleBase" id="RU369079"/>
    </source>
</evidence>
<feature type="transmembrane region" description="Helical" evidence="9">
    <location>
        <begin position="138"/>
        <end position="157"/>
    </location>
</feature>
<dbReference type="Pfam" id="PF04290">
    <property type="entry name" value="DctQ"/>
    <property type="match status" value="1"/>
</dbReference>
<evidence type="ECO:0000256" key="5">
    <source>
        <dbReference type="ARBA" id="ARBA00022692"/>
    </source>
</evidence>
<evidence type="ECO:0000313" key="12">
    <source>
        <dbReference type="Proteomes" id="UP000318801"/>
    </source>
</evidence>
<proteinExistence type="inferred from homology"/>
<dbReference type="InterPro" id="IPR055348">
    <property type="entry name" value="DctQ"/>
</dbReference>
<keyword evidence="5 9" id="KW-0812">Transmembrane</keyword>
<keyword evidence="4 9" id="KW-0997">Cell inner membrane</keyword>
<dbReference type="GO" id="GO:0022857">
    <property type="term" value="F:transmembrane transporter activity"/>
    <property type="evidence" value="ECO:0007669"/>
    <property type="project" value="UniProtKB-UniRule"/>
</dbReference>
<evidence type="ECO:0000256" key="7">
    <source>
        <dbReference type="ARBA" id="ARBA00023136"/>
    </source>
</evidence>
<dbReference type="InterPro" id="IPR007387">
    <property type="entry name" value="TRAP_DctQ"/>
</dbReference>
<evidence type="ECO:0000256" key="8">
    <source>
        <dbReference type="ARBA" id="ARBA00038436"/>
    </source>
</evidence>
<gene>
    <name evidence="11" type="ORF">FJU08_10370</name>
</gene>
<name>A0A506UEA7_9HYPH</name>
<keyword evidence="6 9" id="KW-1133">Transmembrane helix</keyword>
<organism evidence="11 12">
    <name type="scientific">Martelella alba</name>
    <dbReference type="NCBI Taxonomy" id="2590451"/>
    <lineage>
        <taxon>Bacteria</taxon>
        <taxon>Pseudomonadati</taxon>
        <taxon>Pseudomonadota</taxon>
        <taxon>Alphaproteobacteria</taxon>
        <taxon>Hyphomicrobiales</taxon>
        <taxon>Aurantimonadaceae</taxon>
        <taxon>Martelella</taxon>
    </lineage>
</organism>
<keyword evidence="3" id="KW-1003">Cell membrane</keyword>
<comment type="function">
    <text evidence="9">Part of the tripartite ATP-independent periplasmic (TRAP) transport system.</text>
</comment>
<feature type="transmembrane region" description="Helical" evidence="9">
    <location>
        <begin position="96"/>
        <end position="118"/>
    </location>
</feature>
<dbReference type="PANTHER" id="PTHR35011">
    <property type="entry name" value="2,3-DIKETO-L-GULONATE TRAP TRANSPORTER SMALL PERMEASE PROTEIN YIAM"/>
    <property type="match status" value="1"/>
</dbReference>
<dbReference type="Proteomes" id="UP000318801">
    <property type="component" value="Unassembled WGS sequence"/>
</dbReference>
<comment type="similarity">
    <text evidence="8 9">Belongs to the TRAP transporter small permease family.</text>
</comment>
<feature type="transmembrane region" description="Helical" evidence="9">
    <location>
        <begin position="21"/>
        <end position="47"/>
    </location>
</feature>
<keyword evidence="7 9" id="KW-0472">Membrane</keyword>
<evidence type="ECO:0000256" key="2">
    <source>
        <dbReference type="ARBA" id="ARBA00022448"/>
    </source>
</evidence>
<evidence type="ECO:0000256" key="3">
    <source>
        <dbReference type="ARBA" id="ARBA00022475"/>
    </source>
</evidence>
<feature type="domain" description="Tripartite ATP-independent periplasmic transporters DctQ component" evidence="10">
    <location>
        <begin position="33"/>
        <end position="154"/>
    </location>
</feature>
<feature type="transmembrane region" description="Helical" evidence="9">
    <location>
        <begin position="53"/>
        <end position="75"/>
    </location>
</feature>
<comment type="caution">
    <text evidence="11">The sequence shown here is derived from an EMBL/GenBank/DDBJ whole genome shotgun (WGS) entry which is preliminary data.</text>
</comment>
<reference evidence="11 12" key="1">
    <citation type="submission" date="2019-06" db="EMBL/GenBank/DDBJ databases">
        <authorList>
            <person name="Li M."/>
        </authorList>
    </citation>
    <scope>NUCLEOTIDE SEQUENCE [LARGE SCALE GENOMIC DNA]</scope>
    <source>
        <strain evidence="11 12">BGMRC2036</strain>
    </source>
</reference>
<dbReference type="PANTHER" id="PTHR35011:SF2">
    <property type="entry name" value="2,3-DIKETO-L-GULONATE TRAP TRANSPORTER SMALL PERMEASE PROTEIN YIAM"/>
    <property type="match status" value="1"/>
</dbReference>
<keyword evidence="2 9" id="KW-0813">Transport</keyword>
<dbReference type="RefSeq" id="WP_141148921.1">
    <property type="nucleotide sequence ID" value="NZ_VHLG01000004.1"/>
</dbReference>
<comment type="subunit">
    <text evidence="9">The complex comprises the extracytoplasmic solute receptor protein and the two transmembrane proteins.</text>
</comment>
<evidence type="ECO:0000259" key="10">
    <source>
        <dbReference type="Pfam" id="PF04290"/>
    </source>
</evidence>
<evidence type="ECO:0000256" key="6">
    <source>
        <dbReference type="ARBA" id="ARBA00022989"/>
    </source>
</evidence>
<comment type="subcellular location">
    <subcellularLocation>
        <location evidence="1 9">Cell inner membrane</location>
        <topology evidence="1 9">Multi-pass membrane protein</topology>
    </subcellularLocation>
</comment>
<accession>A0A506UEA7</accession>
<keyword evidence="12" id="KW-1185">Reference proteome</keyword>
<evidence type="ECO:0000313" key="11">
    <source>
        <dbReference type="EMBL" id="TPW31049.1"/>
    </source>
</evidence>
<evidence type="ECO:0000256" key="1">
    <source>
        <dbReference type="ARBA" id="ARBA00004429"/>
    </source>
</evidence>
<dbReference type="EMBL" id="VHLG01000004">
    <property type="protein sequence ID" value="TPW31049.1"/>
    <property type="molecule type" value="Genomic_DNA"/>
</dbReference>